<dbReference type="Gene3D" id="3.90.1200.10">
    <property type="match status" value="1"/>
</dbReference>
<dbReference type="EMBL" id="CP014164">
    <property type="protein sequence ID" value="AMC01651.1"/>
    <property type="molecule type" value="Genomic_DNA"/>
</dbReference>
<feature type="domain" description="Aminoglycoside phosphotransferase" evidence="1">
    <location>
        <begin position="24"/>
        <end position="262"/>
    </location>
</feature>
<dbReference type="GeneID" id="32031021"/>
<dbReference type="PANTHER" id="PTHR21310:SF15">
    <property type="entry name" value="AMINOGLYCOSIDE PHOSPHOTRANSFERASE DOMAIN-CONTAINING PROTEIN"/>
    <property type="match status" value="1"/>
</dbReference>
<name>A0AAU8U619_9LACT</name>
<evidence type="ECO:0000313" key="3">
    <source>
        <dbReference type="Proteomes" id="UP000066986"/>
    </source>
</evidence>
<reference evidence="3" key="2">
    <citation type="submission" date="2016-01" db="EMBL/GenBank/DDBJ databases">
        <title>Six Aerococcus type strain genome sequencing and assembly using PacBio and Illumina Hiseq.</title>
        <authorList>
            <person name="Carkaci D."/>
            <person name="Dargis R."/>
            <person name="Nielsen X.C."/>
            <person name="Skovgaard O."/>
            <person name="Fuursted K."/>
            <person name="Christensen J.J."/>
        </authorList>
    </citation>
    <scope>NUCLEOTIDE SEQUENCE [LARGE SCALE GENOMIC DNA]</scope>
    <source>
        <strain evidence="3">CCUG4311</strain>
    </source>
</reference>
<organism evidence="2 3">
    <name type="scientific">Aerococcus viridans</name>
    <dbReference type="NCBI Taxonomy" id="1377"/>
    <lineage>
        <taxon>Bacteria</taxon>
        <taxon>Bacillati</taxon>
        <taxon>Bacillota</taxon>
        <taxon>Bacilli</taxon>
        <taxon>Lactobacillales</taxon>
        <taxon>Aerococcaceae</taxon>
        <taxon>Aerococcus</taxon>
    </lineage>
</organism>
<dbReference type="CDD" id="cd05152">
    <property type="entry name" value="MPH2"/>
    <property type="match status" value="1"/>
</dbReference>
<dbReference type="Gene3D" id="3.30.200.20">
    <property type="entry name" value="Phosphorylase Kinase, domain 1"/>
    <property type="match status" value="1"/>
</dbReference>
<protein>
    <submittedName>
        <fullName evidence="2">Phosphotransferase</fullName>
    </submittedName>
</protein>
<dbReference type="InterPro" id="IPR002575">
    <property type="entry name" value="Aminoglycoside_PTrfase"/>
</dbReference>
<reference evidence="2 3" key="1">
    <citation type="journal article" date="2016" name="Genome Announc.">
        <title>Complete Genome Sequences of Aerococcus christensenii CCUG 28831T, Aerococcus sanguinicola CCUG 43001T, Aerococcus urinae CCUG 36881T, Aerococcus urinaeequi CCUG 28094T, Aerococcus urinaehominis CCUG 42038 BT, and Aerococcus viridans CCUG 4311T.</title>
        <authorList>
            <person name="Carkaci D."/>
            <person name="Dargis R."/>
            <person name="Nielsen X.C."/>
            <person name="Skovgaard O."/>
            <person name="Fuursted K."/>
            <person name="Christensen J.J."/>
        </authorList>
    </citation>
    <scope>NUCLEOTIDE SEQUENCE [LARGE SCALE GENOMIC DNA]</scope>
    <source>
        <strain evidence="2 3">CCUG4311</strain>
    </source>
</reference>
<dbReference type="InterPro" id="IPR051678">
    <property type="entry name" value="AGP_Transferase"/>
</dbReference>
<accession>A0AAU8U619</accession>
<dbReference type="RefSeq" id="WP_003141153.1">
    <property type="nucleotide sequence ID" value="NZ_CP014164.1"/>
</dbReference>
<dbReference type="Proteomes" id="UP000066986">
    <property type="component" value="Chromosome"/>
</dbReference>
<dbReference type="PANTHER" id="PTHR21310">
    <property type="entry name" value="AMINOGLYCOSIDE PHOSPHOTRANSFERASE-RELATED-RELATED"/>
    <property type="match status" value="1"/>
</dbReference>
<sequence length="298" mass="33099">MQTDEIVQLAKNFGIHLLADNLVAVNMGLDFQVVLGQDEGQENWVLRVPRRDEVFEKAKLEKGILDLVNQEVTIVEVPNWTVFDQQLIAYQSVAGSPAVTTDMTTYENDWLFDVENVPTTYTQSLAKALVDIHQIPVAKAEELGIKSQKASGLRANMQARIDAVKAKYTVNEDLLARWEKWLADESLWPDQTGFYHGDLFPGHILVDESHSVVGVIDWTEAQVGDMANDFTAHYLLFGETALEDLINAYGQAGGYTWPKMKDHIIELLSIQPITIAEFAAASGSEDYAKAAADMLAKG</sequence>
<evidence type="ECO:0000259" key="1">
    <source>
        <dbReference type="Pfam" id="PF01636"/>
    </source>
</evidence>
<evidence type="ECO:0000313" key="2">
    <source>
        <dbReference type="EMBL" id="AMC01651.1"/>
    </source>
</evidence>
<proteinExistence type="predicted"/>
<dbReference type="InterPro" id="IPR011009">
    <property type="entry name" value="Kinase-like_dom_sf"/>
</dbReference>
<gene>
    <name evidence="2" type="ORF">AWM76_08870</name>
</gene>
<dbReference type="Pfam" id="PF01636">
    <property type="entry name" value="APH"/>
    <property type="match status" value="1"/>
</dbReference>
<dbReference type="SUPFAM" id="SSF56112">
    <property type="entry name" value="Protein kinase-like (PK-like)"/>
    <property type="match status" value="1"/>
</dbReference>
<dbReference type="KEGG" id="avs:AWM76_08870"/>
<dbReference type="AlphaFoldDB" id="A0AAU8U619"/>